<evidence type="ECO:0000256" key="5">
    <source>
        <dbReference type="ARBA" id="ARBA00023239"/>
    </source>
</evidence>
<dbReference type="GO" id="GO:0008932">
    <property type="term" value="F:lytic endotransglycosylase activity"/>
    <property type="evidence" value="ECO:0007669"/>
    <property type="project" value="UniProtKB-UniRule"/>
</dbReference>
<dbReference type="HAMAP" id="MF_02065">
    <property type="entry name" value="MltG"/>
    <property type="match status" value="1"/>
</dbReference>
<reference evidence="9" key="1">
    <citation type="journal article" date="2023" name="Arch. Microbiol.">
        <title>Desulfoferula mesophilus gen. nov. sp. nov., a mesophilic sulfate-reducing bacterium isolated from a brackish lake sediment.</title>
        <authorList>
            <person name="Watanabe T."/>
            <person name="Yabe T."/>
            <person name="Tsuji J.M."/>
            <person name="Fukui M."/>
        </authorList>
    </citation>
    <scope>NUCLEOTIDE SEQUENCE [LARGE SCALE GENOMIC DNA]</scope>
    <source>
        <strain evidence="9">12FAK</strain>
    </source>
</reference>
<dbReference type="Pfam" id="PF02618">
    <property type="entry name" value="YceG"/>
    <property type="match status" value="1"/>
</dbReference>
<name>A0AAU9F2U9_9BACT</name>
<keyword evidence="3 7" id="KW-1133">Transmembrane helix</keyword>
<keyword evidence="2 7" id="KW-0812">Transmembrane</keyword>
<accession>A0AAU9F2U9</accession>
<keyword evidence="6 7" id="KW-0961">Cell wall biogenesis/degradation</keyword>
<dbReference type="CDD" id="cd08010">
    <property type="entry name" value="MltG_like"/>
    <property type="match status" value="1"/>
</dbReference>
<gene>
    <name evidence="8" type="primary">yceG</name>
    <name evidence="7" type="synonym">mltG</name>
    <name evidence="8" type="ORF">FAK_38040</name>
</gene>
<evidence type="ECO:0000256" key="3">
    <source>
        <dbReference type="ARBA" id="ARBA00022989"/>
    </source>
</evidence>
<comment type="function">
    <text evidence="7">Functions as a peptidoglycan terminase that cleaves nascent peptidoglycan strands endolytically to terminate their elongation.</text>
</comment>
<feature type="site" description="Important for catalytic activity" evidence="7">
    <location>
        <position position="222"/>
    </location>
</feature>
<dbReference type="GO" id="GO:0005886">
    <property type="term" value="C:plasma membrane"/>
    <property type="evidence" value="ECO:0007669"/>
    <property type="project" value="UniProtKB-UniRule"/>
</dbReference>
<protein>
    <recommendedName>
        <fullName evidence="7">Endolytic murein transglycosylase</fullName>
        <ecNumber evidence="7">4.2.2.29</ecNumber>
    </recommendedName>
    <alternativeName>
        <fullName evidence="7">Peptidoglycan lytic transglycosylase</fullName>
    </alternativeName>
    <alternativeName>
        <fullName evidence="7">Peptidoglycan polymerization terminase</fullName>
    </alternativeName>
</protein>
<dbReference type="GO" id="GO:0071555">
    <property type="term" value="P:cell wall organization"/>
    <property type="evidence" value="ECO:0007669"/>
    <property type="project" value="UniProtKB-KW"/>
</dbReference>
<evidence type="ECO:0000313" key="9">
    <source>
        <dbReference type="Proteomes" id="UP001366166"/>
    </source>
</evidence>
<dbReference type="NCBIfam" id="TIGR00247">
    <property type="entry name" value="endolytic transglycosylase MltG"/>
    <property type="match status" value="1"/>
</dbReference>
<comment type="similarity">
    <text evidence="7">Belongs to the transglycosylase MltG family.</text>
</comment>
<evidence type="ECO:0000256" key="2">
    <source>
        <dbReference type="ARBA" id="ARBA00022692"/>
    </source>
</evidence>
<comment type="catalytic activity">
    <reaction evidence="7">
        <text>a peptidoglycan chain = a peptidoglycan chain with N-acetyl-1,6-anhydromuramyl-[peptide] at the reducing end + a peptidoglycan chain with N-acetylglucosamine at the non-reducing end.</text>
        <dbReference type="EC" id="4.2.2.29"/>
    </reaction>
</comment>
<proteinExistence type="inferred from homology"/>
<dbReference type="KEGG" id="dmp:FAK_38040"/>
<dbReference type="EMBL" id="AP028679">
    <property type="protein sequence ID" value="BEQ16738.1"/>
    <property type="molecule type" value="Genomic_DNA"/>
</dbReference>
<keyword evidence="4 7" id="KW-0472">Membrane</keyword>
<dbReference type="Proteomes" id="UP001366166">
    <property type="component" value="Chromosome"/>
</dbReference>
<keyword evidence="9" id="KW-1185">Reference proteome</keyword>
<evidence type="ECO:0000313" key="8">
    <source>
        <dbReference type="EMBL" id="BEQ16738.1"/>
    </source>
</evidence>
<organism evidence="8 9">
    <name type="scientific">Desulfoferula mesophila</name>
    <dbReference type="NCBI Taxonomy" id="3058419"/>
    <lineage>
        <taxon>Bacteria</taxon>
        <taxon>Pseudomonadati</taxon>
        <taxon>Thermodesulfobacteriota</taxon>
        <taxon>Desulfarculia</taxon>
        <taxon>Desulfarculales</taxon>
        <taxon>Desulfarculaceae</taxon>
        <taxon>Desulfoferula</taxon>
    </lineage>
</organism>
<evidence type="ECO:0000256" key="1">
    <source>
        <dbReference type="ARBA" id="ARBA00022475"/>
    </source>
</evidence>
<dbReference type="Gene3D" id="3.30.1490.480">
    <property type="entry name" value="Endolytic murein transglycosylase"/>
    <property type="match status" value="1"/>
</dbReference>
<dbReference type="GO" id="GO:0009252">
    <property type="term" value="P:peptidoglycan biosynthetic process"/>
    <property type="evidence" value="ECO:0007669"/>
    <property type="project" value="UniProtKB-UniRule"/>
</dbReference>
<dbReference type="AlphaFoldDB" id="A0AAU9F2U9"/>
<evidence type="ECO:0000256" key="7">
    <source>
        <dbReference type="HAMAP-Rule" id="MF_02065"/>
    </source>
</evidence>
<dbReference type="EC" id="4.2.2.29" evidence="7"/>
<evidence type="ECO:0000256" key="4">
    <source>
        <dbReference type="ARBA" id="ARBA00023136"/>
    </source>
</evidence>
<dbReference type="InterPro" id="IPR003770">
    <property type="entry name" value="MLTG-like"/>
</dbReference>
<evidence type="ECO:0000256" key="6">
    <source>
        <dbReference type="ARBA" id="ARBA00023316"/>
    </source>
</evidence>
<keyword evidence="5 7" id="KW-0456">Lyase</keyword>
<dbReference type="PANTHER" id="PTHR30518:SF2">
    <property type="entry name" value="ENDOLYTIC MUREIN TRANSGLYCOSYLASE"/>
    <property type="match status" value="1"/>
</dbReference>
<dbReference type="PANTHER" id="PTHR30518">
    <property type="entry name" value="ENDOLYTIC MUREIN TRANSGLYCOSYLASE"/>
    <property type="match status" value="1"/>
</dbReference>
<dbReference type="Gene3D" id="3.30.160.60">
    <property type="entry name" value="Classic Zinc Finger"/>
    <property type="match status" value="1"/>
</dbReference>
<keyword evidence="1 7" id="KW-1003">Cell membrane</keyword>
<sequence>MKPGHKSLIGLGLAVVVALVAAAGIYWGGKAWLLHRRASQCGPTQLVEIARGSSLAQAAQALAQAGIITNPRLFQLAARLTDEQGPIKAGEYELSPAMEARRILHFLRTGRIKLHQVLIPEGYTLTQIANRLDEGGVAEAETVLGLAQNQAFIKELGLEVPSLEGYLFPDTYNFPRHLGARAALSAMAARYQQAWKPLAPQARAQGWSRGQVTTLASIIQKEAGDDREMPLISAVYRNRLKKGMRLQADPTVIYGLGKQFDGNLTRAHLTGDTPYNTYTRTGLPPGPICSPGRAALEAALNPAPAPYLYFVAKGDGKHQFSTTYAQHQKAVDAFQRRR</sequence>
<dbReference type="RefSeq" id="WP_338603002.1">
    <property type="nucleotide sequence ID" value="NZ_AP028679.1"/>
</dbReference>